<dbReference type="GO" id="GO:0006265">
    <property type="term" value="P:DNA topological change"/>
    <property type="evidence" value="ECO:0007669"/>
    <property type="project" value="UniProtKB-UniRule"/>
</dbReference>
<dbReference type="InterPro" id="IPR050220">
    <property type="entry name" value="Type_II_DNA_Topoisomerases"/>
</dbReference>
<evidence type="ECO:0000313" key="11">
    <source>
        <dbReference type="EMBL" id="ADD79918.1"/>
    </source>
</evidence>
<name>D4G7N6_RIEPU</name>
<dbReference type="eggNOG" id="COG0188">
    <property type="taxonomic scope" value="Bacteria"/>
</dbReference>
<feature type="domain" description="Topo IIA-type catalytic" evidence="10">
    <location>
        <begin position="34"/>
        <end position="536"/>
    </location>
</feature>
<dbReference type="AlphaFoldDB" id="D4G7N6"/>
<comment type="function">
    <text evidence="8">A type II topoisomerase that negatively supercoils closed circular double-stranded (ds) DNA in an ATP-dependent manner to modulate DNA topology and maintain chromosomes in an underwound state. Negative supercoiling favors strand separation, and DNA replication, transcription, recombination and repair, all of which involve strand separation. Also able to catalyze the interconversion of other topological isomers of dsDNA rings, including catenanes and knotted rings. Type II topoisomerases break and join 2 DNA strands simultaneously in an ATP-dependent manner.</text>
</comment>
<evidence type="ECO:0000256" key="1">
    <source>
        <dbReference type="ARBA" id="ARBA00000185"/>
    </source>
</evidence>
<keyword evidence="7 8" id="KW-0413">Isomerase</keyword>
<dbReference type="InterPro" id="IPR013757">
    <property type="entry name" value="Topo_IIA_A_a_sf"/>
</dbReference>
<dbReference type="Proteomes" id="UP000001700">
    <property type="component" value="Chromosome"/>
</dbReference>
<dbReference type="KEGG" id="rip:RIEPE_0074"/>
<dbReference type="InterPro" id="IPR035516">
    <property type="entry name" value="Gyrase/topoIV_suA_C"/>
</dbReference>
<evidence type="ECO:0000256" key="2">
    <source>
        <dbReference type="ARBA" id="ARBA00008263"/>
    </source>
</evidence>
<accession>D4G7N6</accession>
<evidence type="ECO:0000256" key="8">
    <source>
        <dbReference type="HAMAP-Rule" id="MF_01897"/>
    </source>
</evidence>
<dbReference type="GO" id="GO:0005737">
    <property type="term" value="C:cytoplasm"/>
    <property type="evidence" value="ECO:0007669"/>
    <property type="project" value="UniProtKB-SubCell"/>
</dbReference>
<dbReference type="HOGENOM" id="CLU_002977_6_1_6"/>
<dbReference type="FunFam" id="3.90.199.10:FF:000001">
    <property type="entry name" value="DNA gyrase subunit A"/>
    <property type="match status" value="1"/>
</dbReference>
<comment type="miscellaneous">
    <text evidence="8">Few gyrases are as efficient as E.coli at forming negative supercoils. Not all organisms have 2 type II topoisomerases; in organisms with a single type II topoisomerase this enzyme also has to decatenate newly replicated chromosomes.</text>
</comment>
<dbReference type="SUPFAM" id="SSF56719">
    <property type="entry name" value="Type II DNA topoisomerase"/>
    <property type="match status" value="1"/>
</dbReference>
<dbReference type="RefSeq" id="WP_013087894.1">
    <property type="nucleotide sequence ID" value="NC_014109.1"/>
</dbReference>
<comment type="catalytic activity">
    <reaction evidence="1 8 9">
        <text>ATP-dependent breakage, passage and rejoining of double-stranded DNA.</text>
        <dbReference type="EC" id="5.6.2.2"/>
    </reaction>
</comment>
<sequence>MKNVSKEVSSISIEEELKRSYLDYAMSVIVGRALPDVRDGLKPVHRRVLYAMKKLGNDYNSPYKKSARIVGDVIGKYHPHGDGSVYDAIVRLAQPFSMRYALIDGQGNFGSIDGDSAAAMRYTEIRMSKIAQEILEDLEKNTVDFVPNYDGNEKIPDVMPTKIPNLLINGSSGIAVGMTTNIPPHNIVEVIDACLAYINDNDIQTEELVKYIRGPDFPTAAIIYEKKEQIVHAYRTGKGTIQVRALTEIENDKKNNRTSIIIREIPYQINKIRLIEKIVELVKERKIDGIHEVRDESDKDGMRVVIELKRESEANFVLNSLYALTRLQTSININMIALLKGKPTLLNLKKIISSFIDYRKEIVIKRTIFELNQAKKRVLSLEAMIISLKNIDFIISLIKGASTPKEARLRLTSFCWKLEETLIELDRFYSKKKDWKNCFENHLDRFQKSNYRFNEEQAQTILDLKLQKLTNLEKEKVFEEYISLTKEITSLVQILQNSNRLMEIIKNELIYIKNQYRDKRRTKIIEDNSKFNQEDLIKKKKVIVILSNQGYIKFQSISDYDIQKRGGKGKSSTRLKEKDFVKSVLVTDTHENILCVSNFGRIFSIKVYQLPESSRFSLGKPIVNFLSLKDGEKITSIFSLKNFKKGNYILIATLMGLIKKISMDFLTKARKSGIIIINLNKRDEVIAMDSVKKRSEIILFTSSAKAIRFSENSVRLTGRKSMGVMGVKIQKDEKLVSMIIVEKDKDILTITENGYGNRTKESEYLKKSRFIRGVSVIKNDERNGKIVGAIQVERKDQVVIFTNYGILIRILVKDISVFKRNTKGIILIRKINDQVVSGIYRVSSI</sequence>
<evidence type="ECO:0000313" key="12">
    <source>
        <dbReference type="Proteomes" id="UP000001700"/>
    </source>
</evidence>
<dbReference type="NCBIfam" id="TIGR01063">
    <property type="entry name" value="gyrA"/>
    <property type="match status" value="1"/>
</dbReference>
<dbReference type="STRING" id="515618.RIEPE_0074"/>
<dbReference type="InterPro" id="IPR005743">
    <property type="entry name" value="GyrA"/>
</dbReference>
<dbReference type="SUPFAM" id="SSF101904">
    <property type="entry name" value="GyrA/ParC C-terminal domain-like"/>
    <property type="match status" value="1"/>
</dbReference>
<dbReference type="InterPro" id="IPR013760">
    <property type="entry name" value="Topo_IIA-like_dom_sf"/>
</dbReference>
<keyword evidence="3 8" id="KW-0547">Nucleotide-binding</keyword>
<dbReference type="NCBIfam" id="NF004043">
    <property type="entry name" value="PRK05560.1"/>
    <property type="match status" value="1"/>
</dbReference>
<dbReference type="GO" id="GO:0034335">
    <property type="term" value="F:DNA negative supercoiling activity"/>
    <property type="evidence" value="ECO:0007669"/>
    <property type="project" value="UniProtKB-ARBA"/>
</dbReference>
<dbReference type="InterPro" id="IPR013758">
    <property type="entry name" value="Topo_IIA_A/C_ab"/>
</dbReference>
<dbReference type="GO" id="GO:0003677">
    <property type="term" value="F:DNA binding"/>
    <property type="evidence" value="ECO:0007669"/>
    <property type="project" value="UniProtKB-UniRule"/>
</dbReference>
<comment type="subunit">
    <text evidence="8">Heterotetramer, composed of two GyrA and two GyrB chains. In the heterotetramer, GyrA contains the active site tyrosine that forms a transient covalent intermediate with DNA, while GyrB binds cofactors and catalyzes ATP hydrolysis.</text>
</comment>
<dbReference type="Gene3D" id="3.90.199.10">
    <property type="entry name" value="Topoisomerase II, domain 5"/>
    <property type="match status" value="1"/>
</dbReference>
<evidence type="ECO:0000256" key="9">
    <source>
        <dbReference type="PROSITE-ProRule" id="PRU01384"/>
    </source>
</evidence>
<dbReference type="PANTHER" id="PTHR43493:SF5">
    <property type="entry name" value="DNA GYRASE SUBUNIT A, CHLOROPLASTIC_MITOCHONDRIAL"/>
    <property type="match status" value="1"/>
</dbReference>
<dbReference type="FunFam" id="3.30.1360.40:FF:000002">
    <property type="entry name" value="DNA gyrase subunit A"/>
    <property type="match status" value="1"/>
</dbReference>
<dbReference type="SMART" id="SM00434">
    <property type="entry name" value="TOP4c"/>
    <property type="match status" value="1"/>
</dbReference>
<gene>
    <name evidence="8 11" type="primary">gyrA</name>
    <name evidence="11" type="ordered locus">RIEPE_0074</name>
</gene>
<dbReference type="Pfam" id="PF03989">
    <property type="entry name" value="DNA_gyraseA_C"/>
    <property type="match status" value="6"/>
</dbReference>
<dbReference type="PROSITE" id="PS52040">
    <property type="entry name" value="TOPO_IIA"/>
    <property type="match status" value="1"/>
</dbReference>
<protein>
    <recommendedName>
        <fullName evidence="8">DNA gyrase subunit A</fullName>
        <ecNumber evidence="8">5.6.2.2</ecNumber>
    </recommendedName>
</protein>
<dbReference type="EC" id="5.6.2.2" evidence="8"/>
<evidence type="ECO:0000259" key="10">
    <source>
        <dbReference type="PROSITE" id="PS52040"/>
    </source>
</evidence>
<proteinExistence type="inferred from homology"/>
<comment type="similarity">
    <text evidence="2 8">Belongs to the type II topoisomerase GyrA/ParC subunit family.</text>
</comment>
<dbReference type="GO" id="GO:0009330">
    <property type="term" value="C:DNA topoisomerase type II (double strand cut, ATP-hydrolyzing) complex"/>
    <property type="evidence" value="ECO:0007669"/>
    <property type="project" value="TreeGrafter"/>
</dbReference>
<evidence type="ECO:0000256" key="5">
    <source>
        <dbReference type="ARBA" id="ARBA00023029"/>
    </source>
</evidence>
<dbReference type="PANTHER" id="PTHR43493">
    <property type="entry name" value="DNA GYRASE/TOPOISOMERASE SUBUNIT A"/>
    <property type="match status" value="1"/>
</dbReference>
<evidence type="ECO:0000256" key="4">
    <source>
        <dbReference type="ARBA" id="ARBA00022840"/>
    </source>
</evidence>
<dbReference type="InterPro" id="IPR006691">
    <property type="entry name" value="GyrA/parC_rep"/>
</dbReference>
<evidence type="ECO:0000256" key="7">
    <source>
        <dbReference type="ARBA" id="ARBA00023235"/>
    </source>
</evidence>
<reference evidence="11" key="1">
    <citation type="submission" date="2008-05" db="EMBL/GenBank/DDBJ databases">
        <title>Genome sequence of Riesia pediculicola USDA.</title>
        <authorList>
            <person name="Kirkness E.F."/>
        </authorList>
    </citation>
    <scope>NUCLEOTIDE SEQUENCE [LARGE SCALE GENOMIC DNA]</scope>
    <source>
        <strain evidence="11">USDA</strain>
    </source>
</reference>
<dbReference type="GO" id="GO:0005694">
    <property type="term" value="C:chromosome"/>
    <property type="evidence" value="ECO:0007669"/>
    <property type="project" value="InterPro"/>
</dbReference>
<feature type="active site" description="O-(5'-phospho-DNA)-tyrosine intermediate" evidence="8 9">
    <location>
        <position position="122"/>
    </location>
</feature>
<organism evidence="11 12">
    <name type="scientific">Riesia pediculicola (strain USDA)</name>
    <dbReference type="NCBI Taxonomy" id="515618"/>
    <lineage>
        <taxon>Bacteria</taxon>
        <taxon>Pseudomonadati</taxon>
        <taxon>Pseudomonadota</taxon>
        <taxon>Gammaproteobacteria</taxon>
        <taxon>Enterobacterales</taxon>
        <taxon>Enterobacteriaceae</taxon>
        <taxon>Candidatus Riesia</taxon>
    </lineage>
</organism>
<dbReference type="GO" id="GO:0005524">
    <property type="term" value="F:ATP binding"/>
    <property type="evidence" value="ECO:0007669"/>
    <property type="project" value="UniProtKB-UniRule"/>
</dbReference>
<evidence type="ECO:0000256" key="6">
    <source>
        <dbReference type="ARBA" id="ARBA00023125"/>
    </source>
</evidence>
<feature type="short sequence motif" description="GyrA-box" evidence="8">
    <location>
        <begin position="563"/>
        <end position="569"/>
    </location>
</feature>
<dbReference type="Gene3D" id="3.30.1360.40">
    <property type="match status" value="1"/>
</dbReference>
<dbReference type="Pfam" id="PF00521">
    <property type="entry name" value="DNA_topoisoIV"/>
    <property type="match status" value="1"/>
</dbReference>
<dbReference type="InterPro" id="IPR002205">
    <property type="entry name" value="Topo_IIA_dom_A"/>
</dbReference>
<dbReference type="NCBIfam" id="NF004044">
    <property type="entry name" value="PRK05561.1"/>
    <property type="match status" value="1"/>
</dbReference>
<dbReference type="EMBL" id="CP001085">
    <property type="protein sequence ID" value="ADD79918.1"/>
    <property type="molecule type" value="Genomic_DNA"/>
</dbReference>
<dbReference type="CDD" id="cd00187">
    <property type="entry name" value="TOP4c"/>
    <property type="match status" value="1"/>
</dbReference>
<dbReference type="HAMAP" id="MF_01897">
    <property type="entry name" value="GyrA"/>
    <property type="match status" value="1"/>
</dbReference>
<dbReference type="Gene3D" id="1.10.268.10">
    <property type="entry name" value="Topoisomerase, domain 3"/>
    <property type="match status" value="1"/>
</dbReference>
<keyword evidence="5 8" id="KW-0799">Topoisomerase</keyword>
<dbReference type="Gene3D" id="2.120.10.90">
    <property type="entry name" value="DNA gyrase/topoisomerase IV, subunit A, C-terminal"/>
    <property type="match status" value="1"/>
</dbReference>
<keyword evidence="4 8" id="KW-0067">ATP-binding</keyword>
<keyword evidence="6 8" id="KW-0238">DNA-binding</keyword>
<dbReference type="GO" id="GO:0006261">
    <property type="term" value="P:DNA-templated DNA replication"/>
    <property type="evidence" value="ECO:0007669"/>
    <property type="project" value="UniProtKB-UniRule"/>
</dbReference>
<comment type="subcellular location">
    <subcellularLocation>
        <location evidence="8">Cytoplasm</location>
    </subcellularLocation>
</comment>
<evidence type="ECO:0000256" key="3">
    <source>
        <dbReference type="ARBA" id="ARBA00022741"/>
    </source>
</evidence>
<keyword evidence="12" id="KW-1185">Reference proteome</keyword>
<keyword evidence="8" id="KW-0963">Cytoplasm</keyword>